<reference evidence="1" key="1">
    <citation type="journal article" date="2014" name="Int. J. Syst. Evol. Microbiol.">
        <title>Complete genome of a new Firmicutes species belonging to the dominant human colonic microbiota ('Ruminococcus bicirculans') reveals two chromosomes and a selective capacity to utilize plant glucans.</title>
        <authorList>
            <consortium name="NISC Comparative Sequencing Program"/>
            <person name="Wegmann U."/>
            <person name="Louis P."/>
            <person name="Goesmann A."/>
            <person name="Henrissat B."/>
            <person name="Duncan S.H."/>
            <person name="Flint H.J."/>
        </authorList>
    </citation>
    <scope>NUCLEOTIDE SEQUENCE</scope>
    <source>
        <strain evidence="1">JCM 9687</strain>
    </source>
</reference>
<evidence type="ECO:0008006" key="4">
    <source>
        <dbReference type="Google" id="ProtNLM"/>
    </source>
</evidence>
<evidence type="ECO:0000313" key="2">
    <source>
        <dbReference type="EMBL" id="GAA3366169.1"/>
    </source>
</evidence>
<accession>A0ABP6RJS0</accession>
<proteinExistence type="predicted"/>
<dbReference type="EMBL" id="BAAAYK010000037">
    <property type="protein sequence ID" value="GAA3354540.1"/>
    <property type="molecule type" value="Genomic_DNA"/>
</dbReference>
<name>A0ABP6RJS0_9PSEU</name>
<comment type="caution">
    <text evidence="1">The sequence shown here is derived from an EMBL/GenBank/DDBJ whole genome shotgun (WGS) entry which is preliminary data.</text>
</comment>
<reference evidence="1" key="3">
    <citation type="submission" date="2023-12" db="EMBL/GenBank/DDBJ databases">
        <authorList>
            <person name="Sun Q."/>
            <person name="Inoue M."/>
        </authorList>
    </citation>
    <scope>NUCLEOTIDE SEQUENCE</scope>
    <source>
        <strain evidence="1">JCM 9687</strain>
    </source>
</reference>
<dbReference type="PROSITE" id="PS51257">
    <property type="entry name" value="PROKAR_LIPOPROTEIN"/>
    <property type="match status" value="1"/>
</dbReference>
<dbReference type="EMBL" id="BAAAYK010000038">
    <property type="protein sequence ID" value="GAA3366169.1"/>
    <property type="molecule type" value="Genomic_DNA"/>
</dbReference>
<gene>
    <name evidence="1" type="ORF">GCM10020366_11540</name>
    <name evidence="2" type="ORF">GCM10020366_68970</name>
</gene>
<protein>
    <recommendedName>
        <fullName evidence="4">GerMN domain-containing protein</fullName>
    </recommendedName>
</protein>
<organism evidence="1 3">
    <name type="scientific">Saccharopolyspora gregorii</name>
    <dbReference type="NCBI Taxonomy" id="33914"/>
    <lineage>
        <taxon>Bacteria</taxon>
        <taxon>Bacillati</taxon>
        <taxon>Actinomycetota</taxon>
        <taxon>Actinomycetes</taxon>
        <taxon>Pseudonocardiales</taxon>
        <taxon>Pseudonocardiaceae</taxon>
        <taxon>Saccharopolyspora</taxon>
    </lineage>
</organism>
<evidence type="ECO:0000313" key="3">
    <source>
        <dbReference type="Proteomes" id="UP001500483"/>
    </source>
</evidence>
<keyword evidence="3" id="KW-1185">Reference proteome</keyword>
<evidence type="ECO:0000313" key="1">
    <source>
        <dbReference type="EMBL" id="GAA3354540.1"/>
    </source>
</evidence>
<dbReference type="RefSeq" id="WP_258342751.1">
    <property type="nucleotide sequence ID" value="NZ_BAAAYK010000037.1"/>
</dbReference>
<sequence>MKRRNGLVLALGIAVLAAGGCGVRSSGVITGSSPPSGVADPAAGTTLYLVADGRLEATTRPGPAMSRADALRLLAIGPTAEERARGLGSEVPPEAVPFAVSTRPPGRVLVSTSMPAADLSGTAVEQIVCTVAAGTPDARATVQLLGRDPVPRRCAGG</sequence>
<dbReference type="Proteomes" id="UP001500483">
    <property type="component" value="Unassembled WGS sequence"/>
</dbReference>
<reference evidence="3" key="2">
    <citation type="journal article" date="2019" name="Int. J. Syst. Evol. Microbiol.">
        <title>The Global Catalogue of Microorganisms (GCM) 10K type strain sequencing project: providing services to taxonomists for standard genome sequencing and annotation.</title>
        <authorList>
            <consortium name="The Broad Institute Genomics Platform"/>
            <consortium name="The Broad Institute Genome Sequencing Center for Infectious Disease"/>
            <person name="Wu L."/>
            <person name="Ma J."/>
        </authorList>
    </citation>
    <scope>NUCLEOTIDE SEQUENCE [LARGE SCALE GENOMIC DNA]</scope>
    <source>
        <strain evidence="3">JCM 9687</strain>
    </source>
</reference>